<name>A0A1Y0B4A3_9LAMI</name>
<sequence length="59" mass="6794">MPMWNLIYEDIHVQVWWAWCLPPIRDLVPDVISKCTLEVNVLYGLHGVCALVAAGLFQR</sequence>
<keyword evidence="1" id="KW-0496">Mitochondrion</keyword>
<accession>A0A1Y0B4A3</accession>
<gene>
    <name evidence="1" type="ORF">AEK19_MT2088</name>
</gene>
<dbReference type="EMBL" id="KY774314">
    <property type="protein sequence ID" value="ART32242.1"/>
    <property type="molecule type" value="Genomic_DNA"/>
</dbReference>
<geneLocation type="mitochondrion" evidence="1"/>
<proteinExistence type="predicted"/>
<evidence type="ECO:0000313" key="1">
    <source>
        <dbReference type="EMBL" id="ART32242.1"/>
    </source>
</evidence>
<reference evidence="1" key="1">
    <citation type="submission" date="2017-03" db="EMBL/GenBank/DDBJ databases">
        <title>The mitochondrial genome of the carnivorous plant Utricularia reniformis (Lentibulariaceae): structure, comparative analysis and evolutionary landmarks.</title>
        <authorList>
            <person name="Silva S.R."/>
            <person name="Alvarenga D.O."/>
            <person name="Michael T.P."/>
            <person name="Miranda V.F.O."/>
            <person name="Varani A.M."/>
        </authorList>
    </citation>
    <scope>NUCLEOTIDE SEQUENCE</scope>
</reference>
<organism evidence="1">
    <name type="scientific">Utricularia reniformis</name>
    <dbReference type="NCBI Taxonomy" id="192314"/>
    <lineage>
        <taxon>Eukaryota</taxon>
        <taxon>Viridiplantae</taxon>
        <taxon>Streptophyta</taxon>
        <taxon>Embryophyta</taxon>
        <taxon>Tracheophyta</taxon>
        <taxon>Spermatophyta</taxon>
        <taxon>Magnoliopsida</taxon>
        <taxon>eudicotyledons</taxon>
        <taxon>Gunneridae</taxon>
        <taxon>Pentapetalae</taxon>
        <taxon>asterids</taxon>
        <taxon>lamiids</taxon>
        <taxon>Lamiales</taxon>
        <taxon>Lentibulariaceae</taxon>
        <taxon>Utricularia</taxon>
    </lineage>
</organism>
<dbReference type="AlphaFoldDB" id="A0A1Y0B4A3"/>
<protein>
    <submittedName>
        <fullName evidence="1">Uncharacterized protein</fullName>
    </submittedName>
</protein>